<dbReference type="InterPro" id="IPR002178">
    <property type="entry name" value="PTS_EIIA_type-2_dom"/>
</dbReference>
<proteinExistence type="predicted"/>
<dbReference type="PROSITE" id="PS51094">
    <property type="entry name" value="PTS_EIIA_TYPE_2"/>
    <property type="match status" value="1"/>
</dbReference>
<dbReference type="PANTHER" id="PTHR30185:SF12">
    <property type="entry name" value="TRANSCRIPTIONAL REGULATOR MANR"/>
    <property type="match status" value="1"/>
</dbReference>
<name>A0A7M2RGP8_9FIRM</name>
<dbReference type="Proteomes" id="UP000593601">
    <property type="component" value="Chromosome"/>
</dbReference>
<keyword evidence="1" id="KW-0677">Repeat</keyword>
<dbReference type="Gene3D" id="1.10.10.10">
    <property type="entry name" value="Winged helix-like DNA-binding domain superfamily/Winged helix DNA-binding domain"/>
    <property type="match status" value="1"/>
</dbReference>
<feature type="domain" description="PRD" evidence="6">
    <location>
        <begin position="176"/>
        <end position="281"/>
    </location>
</feature>
<protein>
    <submittedName>
        <fullName evidence="7">Transcription antiterminator</fullName>
    </submittedName>
</protein>
<feature type="domain" description="PTS EIIA type-2" evidence="5">
    <location>
        <begin position="499"/>
        <end position="638"/>
    </location>
</feature>
<dbReference type="InterPro" id="IPR036388">
    <property type="entry name" value="WH-like_DNA-bd_sf"/>
</dbReference>
<evidence type="ECO:0000256" key="1">
    <source>
        <dbReference type="ARBA" id="ARBA00022737"/>
    </source>
</evidence>
<keyword evidence="2" id="KW-0805">Transcription regulation</keyword>
<evidence type="ECO:0000256" key="2">
    <source>
        <dbReference type="ARBA" id="ARBA00023015"/>
    </source>
</evidence>
<dbReference type="PROSITE" id="PS51372">
    <property type="entry name" value="PRD_2"/>
    <property type="match status" value="2"/>
</dbReference>
<organism evidence="7 8">
    <name type="scientific">Blautia liquoris</name>
    <dbReference type="NCBI Taxonomy" id="2779518"/>
    <lineage>
        <taxon>Bacteria</taxon>
        <taxon>Bacillati</taxon>
        <taxon>Bacillota</taxon>
        <taxon>Clostridia</taxon>
        <taxon>Lachnospirales</taxon>
        <taxon>Lachnospiraceae</taxon>
        <taxon>Blautia</taxon>
    </lineage>
</organism>
<dbReference type="SUPFAM" id="SSF63520">
    <property type="entry name" value="PTS-regulatory domain, PRD"/>
    <property type="match status" value="2"/>
</dbReference>
<evidence type="ECO:0000256" key="3">
    <source>
        <dbReference type="ARBA" id="ARBA00023159"/>
    </source>
</evidence>
<accession>A0A7M2RGP8</accession>
<gene>
    <name evidence="7" type="ORF">INP51_14790</name>
</gene>
<keyword evidence="8" id="KW-1185">Reference proteome</keyword>
<dbReference type="Pfam" id="PF00359">
    <property type="entry name" value="PTS_EIIA_2"/>
    <property type="match status" value="1"/>
</dbReference>
<dbReference type="InterPro" id="IPR050661">
    <property type="entry name" value="BglG_antiterminators"/>
</dbReference>
<evidence type="ECO:0000313" key="8">
    <source>
        <dbReference type="Proteomes" id="UP000593601"/>
    </source>
</evidence>
<dbReference type="InterPro" id="IPR007737">
    <property type="entry name" value="Mga_HTH"/>
</dbReference>
<dbReference type="KEGG" id="bliq:INP51_14790"/>
<sequence>MEENRQNLLLEYMVKKSDTWIKAQTLADKLNVSTRQIRKYIAAINDVCDDCILIKSGPKGYYLIGDNYFSYREKTDHQRADTPQTRQNYIMQKLVASQNGYDVFDFSDELHISIPTIENDLKNIRKTLQSFQLSLKRKKNNICIVGDERAKRSLMRNMIMPDSYNFALKDEVQLLTLHYHFWDLRKNILQILIQENDLFSNDYTLNNIALHVIVMIERIRNGVTLEDNEHDIRTFQNSEQYNSAKQLAQYLSSTYDIQINNAELYYLLVTISNNTTIIDPNAVNIENIDKFIDQKYINIGENVLDKVVQTYHLDPFDNDFKVRFIIHINNLFNRVQSGYLVKNPLTNKLKGTYPLIYDIAVFIAQEFENDYQVHLTEDEIAFIALHIGGYFENSLHNQNKVSCIFIYADYYGIYKKTVEKISNLFSDTLHLKYIISLTQYQQGIYKADLIISAIDMNFNDRYVIIDPFLTDENIDNIRKSTNHILQVNRSQALKSYLHNFVKPDLFYKNPDFKDKFDAIEKMTKMAIDQGFALDSLTESVFQREGLSDTGFNGVAIPHSLREDVLTGFLSFAICETPMTWGEKSVYIVLLIGVNSASRKVFTGVFDILVEVLSEMQNVKELAYARDYDDFLEKLITLTTKI</sequence>
<keyword evidence="4" id="KW-0804">Transcription</keyword>
<dbReference type="SUPFAM" id="SSF55804">
    <property type="entry name" value="Phoshotransferase/anion transport protein"/>
    <property type="match status" value="1"/>
</dbReference>
<dbReference type="InterPro" id="IPR013196">
    <property type="entry name" value="HTH_11"/>
</dbReference>
<dbReference type="Gene3D" id="3.40.930.10">
    <property type="entry name" value="Mannitol-specific EII, Chain A"/>
    <property type="match status" value="1"/>
</dbReference>
<dbReference type="InterPro" id="IPR036634">
    <property type="entry name" value="PRD_sf"/>
</dbReference>
<feature type="domain" description="PRD" evidence="6">
    <location>
        <begin position="291"/>
        <end position="397"/>
    </location>
</feature>
<dbReference type="Pfam" id="PF08279">
    <property type="entry name" value="HTH_11"/>
    <property type="match status" value="1"/>
</dbReference>
<evidence type="ECO:0000313" key="7">
    <source>
        <dbReference type="EMBL" id="QOV19194.1"/>
    </source>
</evidence>
<dbReference type="InterPro" id="IPR016152">
    <property type="entry name" value="PTrfase/Anion_transptr"/>
</dbReference>
<dbReference type="GO" id="GO:0006355">
    <property type="term" value="P:regulation of DNA-templated transcription"/>
    <property type="evidence" value="ECO:0007669"/>
    <property type="project" value="InterPro"/>
</dbReference>
<dbReference type="AlphaFoldDB" id="A0A7M2RGP8"/>
<keyword evidence="3" id="KW-0010">Activator</keyword>
<evidence type="ECO:0000256" key="4">
    <source>
        <dbReference type="ARBA" id="ARBA00023163"/>
    </source>
</evidence>
<evidence type="ECO:0000259" key="6">
    <source>
        <dbReference type="PROSITE" id="PS51372"/>
    </source>
</evidence>
<dbReference type="EMBL" id="CP063304">
    <property type="protein sequence ID" value="QOV19194.1"/>
    <property type="molecule type" value="Genomic_DNA"/>
</dbReference>
<dbReference type="PANTHER" id="PTHR30185">
    <property type="entry name" value="CRYPTIC BETA-GLUCOSIDE BGL OPERON ANTITERMINATOR"/>
    <property type="match status" value="1"/>
</dbReference>
<dbReference type="InterPro" id="IPR011608">
    <property type="entry name" value="PRD"/>
</dbReference>
<dbReference type="RefSeq" id="WP_193735541.1">
    <property type="nucleotide sequence ID" value="NZ_CP063304.1"/>
</dbReference>
<reference evidence="7 8" key="1">
    <citation type="submission" date="2020-10" db="EMBL/GenBank/DDBJ databases">
        <title>Blautia liquoris sp.nov., isolated from the mud in a fermentation cellar used for the production of Chinese strong-flavoured liquor.</title>
        <authorList>
            <person name="Lu L."/>
        </authorList>
    </citation>
    <scope>NUCLEOTIDE SEQUENCE [LARGE SCALE GENOMIC DNA]</scope>
    <source>
        <strain evidence="7 8">LZLJ-3</strain>
    </source>
</reference>
<dbReference type="Gene3D" id="1.10.1790.10">
    <property type="entry name" value="PRD domain"/>
    <property type="match status" value="2"/>
</dbReference>
<evidence type="ECO:0000259" key="5">
    <source>
        <dbReference type="PROSITE" id="PS51094"/>
    </source>
</evidence>
<dbReference type="Pfam" id="PF00874">
    <property type="entry name" value="PRD"/>
    <property type="match status" value="2"/>
</dbReference>
<dbReference type="Pfam" id="PF05043">
    <property type="entry name" value="Mga"/>
    <property type="match status" value="1"/>
</dbReference>